<gene>
    <name evidence="1" type="ORF">MSG28_015656</name>
</gene>
<name>A0ACC0KBS5_CHOFU</name>
<reference evidence="1 2" key="1">
    <citation type="journal article" date="2022" name="Genome Biol. Evol.">
        <title>The Spruce Budworm Genome: Reconstructing the Evolutionary History of Antifreeze Proteins.</title>
        <authorList>
            <person name="Beliveau C."/>
            <person name="Gagne P."/>
            <person name="Picq S."/>
            <person name="Vernygora O."/>
            <person name="Keeling C.I."/>
            <person name="Pinkney K."/>
            <person name="Doucet D."/>
            <person name="Wen F."/>
            <person name="Johnston J.S."/>
            <person name="Maaroufi H."/>
            <person name="Boyle B."/>
            <person name="Laroche J."/>
            <person name="Dewar K."/>
            <person name="Juretic N."/>
            <person name="Blackburn G."/>
            <person name="Nisole A."/>
            <person name="Brunet B."/>
            <person name="Brandao M."/>
            <person name="Lumley L."/>
            <person name="Duan J."/>
            <person name="Quan G."/>
            <person name="Lucarotti C.J."/>
            <person name="Roe A.D."/>
            <person name="Sperling F.A.H."/>
            <person name="Levesque R.C."/>
            <person name="Cusson M."/>
        </authorList>
    </citation>
    <scope>NUCLEOTIDE SEQUENCE [LARGE SCALE GENOMIC DNA]</scope>
    <source>
        <strain evidence="1">Glfc:IPQL:Cfum</strain>
    </source>
</reference>
<evidence type="ECO:0000313" key="1">
    <source>
        <dbReference type="EMBL" id="KAI8433656.1"/>
    </source>
</evidence>
<dbReference type="Proteomes" id="UP001064048">
    <property type="component" value="Chromosome 29"/>
</dbReference>
<proteinExistence type="predicted"/>
<dbReference type="EMBL" id="CM046129">
    <property type="protein sequence ID" value="KAI8433656.1"/>
    <property type="molecule type" value="Genomic_DNA"/>
</dbReference>
<organism evidence="1 2">
    <name type="scientific">Choristoneura fumiferana</name>
    <name type="common">Spruce budworm moth</name>
    <name type="synonym">Archips fumiferana</name>
    <dbReference type="NCBI Taxonomy" id="7141"/>
    <lineage>
        <taxon>Eukaryota</taxon>
        <taxon>Metazoa</taxon>
        <taxon>Ecdysozoa</taxon>
        <taxon>Arthropoda</taxon>
        <taxon>Hexapoda</taxon>
        <taxon>Insecta</taxon>
        <taxon>Pterygota</taxon>
        <taxon>Neoptera</taxon>
        <taxon>Endopterygota</taxon>
        <taxon>Lepidoptera</taxon>
        <taxon>Glossata</taxon>
        <taxon>Ditrysia</taxon>
        <taxon>Tortricoidea</taxon>
        <taxon>Tortricidae</taxon>
        <taxon>Tortricinae</taxon>
        <taxon>Choristoneura</taxon>
    </lineage>
</organism>
<evidence type="ECO:0000313" key="2">
    <source>
        <dbReference type="Proteomes" id="UP001064048"/>
    </source>
</evidence>
<keyword evidence="2" id="KW-1185">Reference proteome</keyword>
<sequence length="3183" mass="366925">MSSEIQETDFVKLDKKEVGQLKTFYANAAVSNVASVWKQKSVSIKSPKSGRIWAKRNQKDKEKGSNAGFFSRIFDDFKKVKVSDFTYQQSSVRKNSSYKPFWATKVLPNEDKKTIEDEVIKTTTVVVEASNVVRNKTLVFEKAVLGSPKVILTREPEKVKQSPLVKKLSLVETSKQNALRMPPSYNGSQMRMPTGEQLFWDIRSRCLSEGRLFEDPEFPAVDRSLYYKESLDRPITWLRPGSFEEEYAGVFHFRFWQYGRWVDVVIDDRLPTYRGKLSFWRNPQYTVTLKDVDEDDDENKCTIIVALMQKNRRSQRHQGLECLTIGFAIYRLPDYGHVPKPLDVNFFKYNASVGRSQAFINLREVSARFKLPPGSYVIVPSTFEPNEEGEFLVRVFSEKCNNMAENDEDVGMGDVDDRPTDPIRDFFNRLAGADGEVDWQELKEILDYAMREELAMRQGAAYDGGGGAGVAGAPGAAGAAPAEQNCLEQLLCALCTPICKEVGVDLQQMQAQNQEQVHLTQPHANGQGITISDARFIRYWRIAWFARRDTMEKLKGQGFSKDVCRSMIAMLDKDNSGGLGFEEFKSLWIDLRNWRAVFRLYDTEGRGAIPSYHLRDAIHSAGYTVNAHTLNVLAHRNLSGKIVWRRLCYVLPRRLAESHSLFKFFQYLRYNKYMRRINNHQVFLGDVCPGGSLGVLKAVERGQYQLEVPEVRVQAAVTLEDLGYYLECIFTTNSEIGMFEVRHLPEENDKRQVALDFRSGFDAIAAQEQLDGYRYQMQDGVQYILRAKITNKKEYLRSDTSPEFSLSSRNSSEEKENSSAMSISSMSDVAMLRANAKLNAKYKLLKKQKLIVEAQMELIRERRKLRREFARRLRSPQWDKDFEKQSLEIKSKSNSPDRSLRRYKIQEVEKKSRVRSRAVRSRSIVNDVDNTSVKTKIATKEPKPDKYSSKHTANDKSKDLRRSTNIKTKTDMLNNSDATTYINVNYRTQPSNWKENIDSSDKKVDFKNNPLEMKQGNADRKKSRSDETMIRLICDDIMFLMKSLLLEISIKENIVISDRTNEVMIEKLNAIVQERVKIIYVEKSLTIYNAWEIYRKICTKEDDILLLKTINEDQVIELISLETDIENKATDTTEVLQVIDVETYCPKESSIKEGANGNDSTENSNRASSNVELDTIAATEVVQVIDIETYCPKEFSIKASEKHKTVPANPQFVLVIKRLMKQLKATLRKSREKDQTTGHVYKDSTSLEHINANTTINKEVQRTETEFFEINKDCREEALKVTAITIMTSESELHSIAHELENKDATPKEEIELKEEIEPELTDEDIEKILSLEYIGLGIDLHEYNTSDPCKVEFPQVGSSGLHGNYDGYNTNDTCDKETPQVTSITIMTSTSELLSLKLDGNGNTVKEVPEVKVENNEDVSNETAVQVNENIENEAFGDVNEIVSSITNTEMICPESQDKQAEDDEEETIESICKYSQFRKVMYTFKAMFKKIQIKKFWIRELSETYGADEKQMIIDFDSDSDARKACNYLDNYPFPHPTSKQEYLLSALINDDPTEMVEYQEDRRSNVHRQRRRDRRQVFQRSPSPGYQSEASKLDPCKKLIAEMKEYIEQDTTPEEKEILIKLIRAALRKNLAIALDGKGYMRAAEVTKLYREKHPKTGDEAFVKKILANIRASYLPDELEQKLASVKKEPKGSDDESPSGQKEVGKGEKSLENPSDDNKVGENEDKQEVSEAESQDKTNEENKTDADQTDFSVDVNPDSSKTNDKLVRATTEELPKATNKVTAEEPDTTAETTEAKYGDTADEPSKSEENAESQKTEDVALFSNLTFYYIKKDKLFNSTLSDFSVFTTTLFSPEITKNPMPGPGPQQNQNFNQPHTDYRGNDYNDSRPSPWGQQQPQPNQWAPNPMGQGPQNNFGYQGQGPSMQNQYIPPQQQMTIMKDNFQGPSEYNLGQGPAPQAGQPWMQQQQQQKPPAFTDPKRPPIKPQGSDSFKDYDKDFEPLSPDRHMRESPFRKASPGRGSPRRYSPGRRSPPRRSPGRRMSPGRRSPGRRGSPGPRPLEHERRSPGRMGPGIRNRKGVMIELLLTAANQAMYPGGYRPNAHEKVKYPIQGQRPVETRDSPWQQERDKAMFNEVLKKREEERSARMPFERPGLRLDKDQRSHSPRKSRSPLRRDTSPSRDRYKRHSPSPRSPRRSWALEKRRSPDLGEAPPPPIWPGQASRDEKRPDFADVETKRKPVWDYKKDISDTRRPEDDRRFPAPEGIRVRRDLGPIVPPEHREELEFKPHDRFPRDGPKFSPRDDFDKKVPKFNPRDDFDKKVGPKFSPRDDFEKKGPKFSPRDDFEKKGPKFSPRDDFEKKGPKFSPRDDFDKKGPKFSPRDDFDKRPKFSPRDDFIKVPKFSPRDDYQEPKVSRDDLMRKDPKFGHDIDRPKFSPRDDYEDRRDDIRKHDLSDWKPREIPLKPPERDVYRGDFPKRDEPSRIELRRDVLRKMSEELDKQFEDVHKRAQDFHKRAEEYRRDDRKREYERGPPQPKPFEDRHHDEDRRDFRIEERRKEDWNTDEHLKNKAIIIAAIKAKKEKATQEISQKILDKHNIDAEAPQNSRICEELRVSVGKLINEMFGDNDVSFIELVIKFNAKYSGAGEDKILRDVMASFPSQFRPKRSAPEYAEVPAKRSRRTPEPDLNKEWDMTRAPEPAPSYGMYPPSMHPMTMGPPMHPMMMGPPMMVPAPMFPPLQEPQQEYELQSKPVGYNLYLCKDDFEPFSELQADYLRQFLINQIIGVTEISQGWAPDFTFKGLQSSCRFELHTNDEMSKDWLVNFDFSIFILFNILVYTNEELWYERAAIWLPGHSRYRNIEPLTKLKLQNKKLEGANVGKWKFVKKIVTTKGTRVYVDMPPSAARALEKHKMTLSYELQKVNVFLKAVAIDKDAFDIGLKDPSITDESEIKNAVMNSPMPSIGKDPKIVKIGLAGNKPLTILQACKVREMLIYKIFKYHQEDGRSSTDFTKHGFVSPGYLGVLPENAESKRWLTGVNIGKLNKQSIIILGSDESNTRYIDMSIVIPSDSKVNCAKAFERIKQSNKGVKGLYFSKWKPKKLVEERSKSKYRFEVDIDIESVETIVSMKYMLDYVDDVSSKCVHVKYKKSERHLLETIKKYKLEFHDTYDDANMDLASSDSENEDIVFLG</sequence>
<protein>
    <submittedName>
        <fullName evidence="1">Uncharacterized protein</fullName>
    </submittedName>
</protein>
<comment type="caution">
    <text evidence="1">The sequence shown here is derived from an EMBL/GenBank/DDBJ whole genome shotgun (WGS) entry which is preliminary data.</text>
</comment>
<accession>A0ACC0KBS5</accession>